<evidence type="ECO:0008006" key="4">
    <source>
        <dbReference type="Google" id="ProtNLM"/>
    </source>
</evidence>
<dbReference type="STRING" id="671065.MetMK1DRAFT_00021610"/>
<reference evidence="2 3" key="1">
    <citation type="submission" date="2012-01" db="EMBL/GenBank/DDBJ databases">
        <title>Improved High-Quality Draft sequence of Metallosphaera yellowstonensis MK1.</title>
        <authorList>
            <consortium name="US DOE Joint Genome Institute"/>
            <person name="Lucas S."/>
            <person name="Han J."/>
            <person name="Cheng J.-F."/>
            <person name="Goodwin L."/>
            <person name="Pitluck S."/>
            <person name="Peters L."/>
            <person name="Teshima H."/>
            <person name="Detter J.C."/>
            <person name="Han C."/>
            <person name="Tapia R."/>
            <person name="Land M."/>
            <person name="Hauser L."/>
            <person name="Kyrpides N."/>
            <person name="Kozubal M."/>
            <person name="Macur R.E."/>
            <person name="Jay Z."/>
            <person name="Inskeep W."/>
            <person name="Woyke T."/>
        </authorList>
    </citation>
    <scope>NUCLEOTIDE SEQUENCE [LARGE SCALE GENOMIC DNA]</scope>
    <source>
        <strain evidence="2 3">MK1</strain>
    </source>
</reference>
<organism evidence="2 3">
    <name type="scientific">Metallosphaera yellowstonensis MK1</name>
    <dbReference type="NCBI Taxonomy" id="671065"/>
    <lineage>
        <taxon>Archaea</taxon>
        <taxon>Thermoproteota</taxon>
        <taxon>Thermoprotei</taxon>
        <taxon>Sulfolobales</taxon>
        <taxon>Sulfolobaceae</taxon>
        <taxon>Metallosphaera</taxon>
    </lineage>
</organism>
<protein>
    <recommendedName>
        <fullName evidence="4">DUF106 domain-containing protein</fullName>
    </recommendedName>
</protein>
<evidence type="ECO:0000313" key="2">
    <source>
        <dbReference type="EMBL" id="EHP69405.1"/>
    </source>
</evidence>
<keyword evidence="3" id="KW-1185">Reference proteome</keyword>
<feature type="transmembrane region" description="Helical" evidence="1">
    <location>
        <begin position="71"/>
        <end position="102"/>
    </location>
</feature>
<proteinExistence type="predicted"/>
<evidence type="ECO:0000313" key="3">
    <source>
        <dbReference type="Proteomes" id="UP000003980"/>
    </source>
</evidence>
<dbReference type="OrthoDB" id="40768at2157"/>
<evidence type="ECO:0000256" key="1">
    <source>
        <dbReference type="SAM" id="Phobius"/>
    </source>
</evidence>
<feature type="transmembrane region" description="Helical" evidence="1">
    <location>
        <begin position="6"/>
        <end position="23"/>
    </location>
</feature>
<feature type="transmembrane region" description="Helical" evidence="1">
    <location>
        <begin position="122"/>
        <end position="139"/>
    </location>
</feature>
<sequence length="147" mass="17283">MSVEILEVLFLSLSLNVLLYALYRTFISKRLSRSLQELEKLQARINTVVPKRRDRVYMKLSKDIKRYNNAVYFYSLLQSMVLLALYMIGLFLVFSMNFVLYFPFYVPLLTVRIEGRNVLVEGPLLLYILSFLVFTPLSLRRPKANIS</sequence>
<dbReference type="eggNOG" id="arCOG07287">
    <property type="taxonomic scope" value="Archaea"/>
</dbReference>
<dbReference type="HOGENOM" id="CLU_1763763_0_0_2"/>
<keyword evidence="1" id="KW-0472">Membrane</keyword>
<keyword evidence="1" id="KW-0812">Transmembrane</keyword>
<keyword evidence="1" id="KW-1133">Transmembrane helix</keyword>
<dbReference type="Proteomes" id="UP000003980">
    <property type="component" value="Unassembled WGS sequence"/>
</dbReference>
<dbReference type="EMBL" id="JH597768">
    <property type="protein sequence ID" value="EHP69405.1"/>
    <property type="molecule type" value="Genomic_DNA"/>
</dbReference>
<dbReference type="AlphaFoldDB" id="H2C6H8"/>
<accession>H2C6H8</accession>
<gene>
    <name evidence="2" type="ORF">MetMK1DRAFT_00021610</name>
</gene>
<name>H2C6H8_9CREN</name>